<accession>A0AAW1QBH2</accession>
<dbReference type="AlphaFoldDB" id="A0AAW1QBH2"/>
<evidence type="ECO:0000256" key="1">
    <source>
        <dbReference type="SAM" id="MobiDB-lite"/>
    </source>
</evidence>
<keyword evidence="4" id="KW-1185">Reference proteome</keyword>
<dbReference type="InterPro" id="IPR009719">
    <property type="entry name" value="GIP1_N"/>
</dbReference>
<protein>
    <recommendedName>
        <fullName evidence="2">GBF-interacting protein 1 N-terminal domain-containing protein</fullName>
    </recommendedName>
</protein>
<feature type="compositionally biased region" description="Pro residues" evidence="1">
    <location>
        <begin position="88"/>
        <end position="104"/>
    </location>
</feature>
<evidence type="ECO:0000313" key="3">
    <source>
        <dbReference type="EMBL" id="KAK9818423.1"/>
    </source>
</evidence>
<feature type="region of interest" description="Disordered" evidence="1">
    <location>
        <begin position="18"/>
        <end position="150"/>
    </location>
</feature>
<sequence>MLIECNYDEHETTVRLIDNPFSQVVNKKEKKKKKEEERKKDGSKVIEVRRPAERSSGSGRGRSERGPGRSDRPADDRSVERGSRGARPAPPAPAQPPEEPPSTEPLPEWGDEQPSVAAPSPQRLLYSRAPGHNPLRSQAGMAFSTLARAP</sequence>
<gene>
    <name evidence="3" type="ORF">WJX72_012492</name>
</gene>
<evidence type="ECO:0000259" key="2">
    <source>
        <dbReference type="Pfam" id="PF06972"/>
    </source>
</evidence>
<dbReference type="EMBL" id="JALJOR010000004">
    <property type="protein sequence ID" value="KAK9818423.1"/>
    <property type="molecule type" value="Genomic_DNA"/>
</dbReference>
<comment type="caution">
    <text evidence="3">The sequence shown here is derived from an EMBL/GenBank/DDBJ whole genome shotgun (WGS) entry which is preliminary data.</text>
</comment>
<dbReference type="Proteomes" id="UP001489004">
    <property type="component" value="Unassembled WGS sequence"/>
</dbReference>
<evidence type="ECO:0000313" key="4">
    <source>
        <dbReference type="Proteomes" id="UP001489004"/>
    </source>
</evidence>
<dbReference type="Pfam" id="PF06972">
    <property type="entry name" value="GIP1_N"/>
    <property type="match status" value="1"/>
</dbReference>
<feature type="compositionally biased region" description="Basic and acidic residues" evidence="1">
    <location>
        <begin position="61"/>
        <end position="83"/>
    </location>
</feature>
<reference evidence="3 4" key="1">
    <citation type="journal article" date="2024" name="Nat. Commun.">
        <title>Phylogenomics reveals the evolutionary origins of lichenization in chlorophyte algae.</title>
        <authorList>
            <person name="Puginier C."/>
            <person name="Libourel C."/>
            <person name="Otte J."/>
            <person name="Skaloud P."/>
            <person name="Haon M."/>
            <person name="Grisel S."/>
            <person name="Petersen M."/>
            <person name="Berrin J.G."/>
            <person name="Delaux P.M."/>
            <person name="Dal Grande F."/>
            <person name="Keller J."/>
        </authorList>
    </citation>
    <scope>NUCLEOTIDE SEQUENCE [LARGE SCALE GENOMIC DNA]</scope>
    <source>
        <strain evidence="3 4">SAG 2043</strain>
    </source>
</reference>
<name>A0AAW1QBH2_9CHLO</name>
<feature type="compositionally biased region" description="Basic and acidic residues" evidence="1">
    <location>
        <begin position="34"/>
        <end position="53"/>
    </location>
</feature>
<feature type="domain" description="GBF-interacting protein 1 N-terminal" evidence="2">
    <location>
        <begin position="1"/>
        <end position="32"/>
    </location>
</feature>
<organism evidence="3 4">
    <name type="scientific">[Myrmecia] bisecta</name>
    <dbReference type="NCBI Taxonomy" id="41462"/>
    <lineage>
        <taxon>Eukaryota</taxon>
        <taxon>Viridiplantae</taxon>
        <taxon>Chlorophyta</taxon>
        <taxon>core chlorophytes</taxon>
        <taxon>Trebouxiophyceae</taxon>
        <taxon>Trebouxiales</taxon>
        <taxon>Trebouxiaceae</taxon>
        <taxon>Myrmecia</taxon>
    </lineage>
</organism>
<proteinExistence type="predicted"/>